<dbReference type="InterPro" id="IPR020796">
    <property type="entry name" value="ORC5"/>
</dbReference>
<dbReference type="GO" id="GO:0003688">
    <property type="term" value="F:DNA replication origin binding"/>
    <property type="evidence" value="ECO:0007669"/>
    <property type="project" value="TreeGrafter"/>
</dbReference>
<accession>A0A5S6R5E9</accession>
<sequence length="420" mass="47840">MNTLYSRFPERRELFDSLESIADERTTLPFVHLFGLHPSESFSFLKNFLDVKSISYISLDSRLTISQRSFYHSCLSLLYYRFTGEVDKEPVESSDCFVQGVNDLFNLSGSAVPPKVVLIVQHVELLRTKSRLVLMLLPKLHELTGGKVSVVTLSYLPWSKICCFSGVDGRVVQILVRSFSKEELVARLSLRRPPEVDERIYRLYVRLTVDVLHKSCRDPTSISDLLDKNLQPFLESLGEVACLPQADEDVLSAQVWRALQPQLLMSVNLPEASIVPSKHELPLHAKFLLIAAYIASYNPPKSDRRFFVKKGDRKKISRRELRWDDRKSAHVAGPHAFPLERMFAIFLVIVGEPLEITVDIFGLVGSLRSLGYVSETSNACNLDSIRLRCLATYDTVSEIAKSVDFDLSNYLYDFVHLKLY</sequence>
<protein>
    <submittedName>
        <fullName evidence="3">Origin recognition complex subunit 5 C-terminal domain-containing protein</fullName>
    </submittedName>
</protein>
<dbReference type="GO" id="GO:0006270">
    <property type="term" value="P:DNA replication initiation"/>
    <property type="evidence" value="ECO:0007669"/>
    <property type="project" value="TreeGrafter"/>
</dbReference>
<dbReference type="Proteomes" id="UP000046395">
    <property type="component" value="Unassembled WGS sequence"/>
</dbReference>
<feature type="domain" description="Origin recognition complex subunit 5 C-terminal" evidence="1">
    <location>
        <begin position="281"/>
        <end position="411"/>
    </location>
</feature>
<dbReference type="InterPro" id="IPR047088">
    <property type="entry name" value="ORC5_C"/>
</dbReference>
<dbReference type="PANTHER" id="PTHR12705">
    <property type="entry name" value="ORIGIN RECOGNITION COMPLEX SUBUNIT 5"/>
    <property type="match status" value="1"/>
</dbReference>
<evidence type="ECO:0000313" key="3">
    <source>
        <dbReference type="WBParaSite" id="TMUE_3000014437.1"/>
    </source>
</evidence>
<evidence type="ECO:0000259" key="1">
    <source>
        <dbReference type="Pfam" id="PF14630"/>
    </source>
</evidence>
<dbReference type="WBParaSite" id="TMUE_3000014437.1">
    <property type="protein sequence ID" value="TMUE_3000014437.1"/>
    <property type="gene ID" value="WBGene00285898"/>
</dbReference>
<dbReference type="Pfam" id="PF14630">
    <property type="entry name" value="ORC5_C"/>
    <property type="match status" value="1"/>
</dbReference>
<organism evidence="2 3">
    <name type="scientific">Trichuris muris</name>
    <name type="common">Mouse whipworm</name>
    <dbReference type="NCBI Taxonomy" id="70415"/>
    <lineage>
        <taxon>Eukaryota</taxon>
        <taxon>Metazoa</taxon>
        <taxon>Ecdysozoa</taxon>
        <taxon>Nematoda</taxon>
        <taxon>Enoplea</taxon>
        <taxon>Dorylaimia</taxon>
        <taxon>Trichinellida</taxon>
        <taxon>Trichuridae</taxon>
        <taxon>Trichuris</taxon>
    </lineage>
</organism>
<dbReference type="PANTHER" id="PTHR12705:SF0">
    <property type="entry name" value="ORIGIN RECOGNITION COMPLEX SUBUNIT 5"/>
    <property type="match status" value="1"/>
</dbReference>
<dbReference type="AlphaFoldDB" id="A0A5S6R5E9"/>
<dbReference type="GO" id="GO:0005664">
    <property type="term" value="C:nuclear origin of replication recognition complex"/>
    <property type="evidence" value="ECO:0007669"/>
    <property type="project" value="TreeGrafter"/>
</dbReference>
<dbReference type="STRING" id="70415.A0A5S6R5E9"/>
<reference evidence="3" key="1">
    <citation type="submission" date="2019-12" db="UniProtKB">
        <authorList>
            <consortium name="WormBaseParasite"/>
        </authorList>
    </citation>
    <scope>IDENTIFICATION</scope>
</reference>
<proteinExistence type="predicted"/>
<keyword evidence="2" id="KW-1185">Reference proteome</keyword>
<name>A0A5S6R5E9_TRIMR</name>
<evidence type="ECO:0000313" key="2">
    <source>
        <dbReference type="Proteomes" id="UP000046395"/>
    </source>
</evidence>